<protein>
    <submittedName>
        <fullName evidence="1">Uncharacterized protein</fullName>
    </submittedName>
</protein>
<keyword evidence="2" id="KW-1185">Reference proteome</keyword>
<dbReference type="Proteomes" id="UP001234297">
    <property type="component" value="Chromosome 8"/>
</dbReference>
<gene>
    <name evidence="1" type="ORF">MRB53_027502</name>
</gene>
<proteinExistence type="predicted"/>
<sequence length="109" mass="12710">MLKNDAYIGERLSLGPEVFPKLMYLGLVGMKEFEVLDIFGPRRLQQLDFEDCRKAMTYIRQRTEIVSVNLGFEYGRGIHLRTSEVDCYTVRGDMLIHWLTTPGQPIVRR</sequence>
<evidence type="ECO:0000313" key="1">
    <source>
        <dbReference type="EMBL" id="KAJ8634166.1"/>
    </source>
</evidence>
<comment type="caution">
    <text evidence="1">The sequence shown here is derived from an EMBL/GenBank/DDBJ whole genome shotgun (WGS) entry which is preliminary data.</text>
</comment>
<organism evidence="1 2">
    <name type="scientific">Persea americana</name>
    <name type="common">Avocado</name>
    <dbReference type="NCBI Taxonomy" id="3435"/>
    <lineage>
        <taxon>Eukaryota</taxon>
        <taxon>Viridiplantae</taxon>
        <taxon>Streptophyta</taxon>
        <taxon>Embryophyta</taxon>
        <taxon>Tracheophyta</taxon>
        <taxon>Spermatophyta</taxon>
        <taxon>Magnoliopsida</taxon>
        <taxon>Magnoliidae</taxon>
        <taxon>Laurales</taxon>
        <taxon>Lauraceae</taxon>
        <taxon>Persea</taxon>
    </lineage>
</organism>
<accession>A0ACC2LL00</accession>
<reference evidence="1 2" key="1">
    <citation type="journal article" date="2022" name="Hortic Res">
        <title>A haplotype resolved chromosomal level avocado genome allows analysis of novel avocado genes.</title>
        <authorList>
            <person name="Nath O."/>
            <person name="Fletcher S.J."/>
            <person name="Hayward A."/>
            <person name="Shaw L.M."/>
            <person name="Masouleh A.K."/>
            <person name="Furtado A."/>
            <person name="Henry R.J."/>
            <person name="Mitter N."/>
        </authorList>
    </citation>
    <scope>NUCLEOTIDE SEQUENCE [LARGE SCALE GENOMIC DNA]</scope>
    <source>
        <strain evidence="2">cv. Hass</strain>
    </source>
</reference>
<evidence type="ECO:0000313" key="2">
    <source>
        <dbReference type="Proteomes" id="UP001234297"/>
    </source>
</evidence>
<name>A0ACC2LL00_PERAE</name>
<dbReference type="EMBL" id="CM056816">
    <property type="protein sequence ID" value="KAJ8634166.1"/>
    <property type="molecule type" value="Genomic_DNA"/>
</dbReference>